<dbReference type="EMBL" id="JAFHDT010000004">
    <property type="protein sequence ID" value="KAI7810872.1"/>
    <property type="molecule type" value="Genomic_DNA"/>
</dbReference>
<reference evidence="2" key="1">
    <citation type="submission" date="2021-02" db="EMBL/GenBank/DDBJ databases">
        <title>Comparative genomics reveals that relaxation of natural selection precedes convergent phenotypic evolution of cavefish.</title>
        <authorList>
            <person name="Peng Z."/>
        </authorList>
    </citation>
    <scope>NUCLEOTIDE SEQUENCE</scope>
    <source>
        <tissue evidence="2">Muscle</tissue>
    </source>
</reference>
<protein>
    <submittedName>
        <fullName evidence="2">Uncharacterized protein</fullName>
    </submittedName>
</protein>
<feature type="transmembrane region" description="Helical" evidence="1">
    <location>
        <begin position="79"/>
        <end position="100"/>
    </location>
</feature>
<evidence type="ECO:0000313" key="3">
    <source>
        <dbReference type="Proteomes" id="UP001059041"/>
    </source>
</evidence>
<evidence type="ECO:0000256" key="1">
    <source>
        <dbReference type="SAM" id="Phobius"/>
    </source>
</evidence>
<keyword evidence="3" id="KW-1185">Reference proteome</keyword>
<organism evidence="2 3">
    <name type="scientific">Triplophysa rosa</name>
    <name type="common">Cave loach</name>
    <dbReference type="NCBI Taxonomy" id="992332"/>
    <lineage>
        <taxon>Eukaryota</taxon>
        <taxon>Metazoa</taxon>
        <taxon>Chordata</taxon>
        <taxon>Craniata</taxon>
        <taxon>Vertebrata</taxon>
        <taxon>Euteleostomi</taxon>
        <taxon>Actinopterygii</taxon>
        <taxon>Neopterygii</taxon>
        <taxon>Teleostei</taxon>
        <taxon>Ostariophysi</taxon>
        <taxon>Cypriniformes</taxon>
        <taxon>Nemacheilidae</taxon>
        <taxon>Triplophysa</taxon>
    </lineage>
</organism>
<keyword evidence="1" id="KW-0812">Transmembrane</keyword>
<accession>A0A9W7WY67</accession>
<sequence>MMPCCADKVLVLNILVIMSDYRSSLSMITTTTKTTTISSTPPASLHYTVNTDTMASSSPSSSSSRFYTVSENLKSDMTVIISLSVTLTLLLFGLSLFMFCTQRNKTKGSSLINNDTLQEHAENNIYVIAGNEGLHDVINHQDGCTCSSCVHVNSHRATNSSETDRTIYSLVQFSTNALA</sequence>
<evidence type="ECO:0000313" key="2">
    <source>
        <dbReference type="EMBL" id="KAI7810872.1"/>
    </source>
</evidence>
<comment type="caution">
    <text evidence="2">The sequence shown here is derived from an EMBL/GenBank/DDBJ whole genome shotgun (WGS) entry which is preliminary data.</text>
</comment>
<keyword evidence="1" id="KW-1133">Transmembrane helix</keyword>
<proteinExistence type="predicted"/>
<gene>
    <name evidence="2" type="ORF">IRJ41_007656</name>
</gene>
<dbReference type="Proteomes" id="UP001059041">
    <property type="component" value="Linkage Group LG4"/>
</dbReference>
<dbReference type="AlphaFoldDB" id="A0A9W7WY67"/>
<name>A0A9W7WY67_TRIRA</name>
<keyword evidence="1" id="KW-0472">Membrane</keyword>